<dbReference type="GO" id="GO:0018104">
    <property type="term" value="P:peptidoglycan-protein cross-linking"/>
    <property type="evidence" value="ECO:0007669"/>
    <property type="project" value="TreeGrafter"/>
</dbReference>
<dbReference type="CDD" id="cd16913">
    <property type="entry name" value="YkuD_like"/>
    <property type="match status" value="1"/>
</dbReference>
<dbReference type="Gene3D" id="2.40.440.10">
    <property type="entry name" value="L,D-transpeptidase catalytic domain-like"/>
    <property type="match status" value="1"/>
</dbReference>
<dbReference type="UniPathway" id="UPA00219"/>
<feature type="domain" description="L,D-TPase catalytic" evidence="8">
    <location>
        <begin position="22"/>
        <end position="130"/>
    </location>
</feature>
<evidence type="ECO:0000256" key="6">
    <source>
        <dbReference type="ARBA" id="ARBA00023316"/>
    </source>
</evidence>
<evidence type="ECO:0000256" key="5">
    <source>
        <dbReference type="ARBA" id="ARBA00022984"/>
    </source>
</evidence>
<dbReference type="EMBL" id="FAXN01000034">
    <property type="protein sequence ID" value="CUV65438.1"/>
    <property type="molecule type" value="Genomic_DNA"/>
</dbReference>
<dbReference type="GO" id="GO:0071972">
    <property type="term" value="F:peptidoglycan L,D-transpeptidase activity"/>
    <property type="evidence" value="ECO:0007669"/>
    <property type="project" value="TreeGrafter"/>
</dbReference>
<keyword evidence="6 7" id="KW-0961">Cell wall biogenesis/degradation</keyword>
<evidence type="ECO:0000259" key="8">
    <source>
        <dbReference type="PROSITE" id="PS52029"/>
    </source>
</evidence>
<keyword evidence="3" id="KW-0808">Transferase</keyword>
<organism evidence="9">
    <name type="scientific">Sulfurovum sp. enrichment culture clone C5</name>
    <dbReference type="NCBI Taxonomy" id="497650"/>
    <lineage>
        <taxon>Bacteria</taxon>
        <taxon>Pseudomonadati</taxon>
        <taxon>Campylobacterota</taxon>
        <taxon>Epsilonproteobacteria</taxon>
        <taxon>Campylobacterales</taxon>
        <taxon>Sulfurovaceae</taxon>
        <taxon>Sulfurovum</taxon>
        <taxon>environmental samples</taxon>
    </lineage>
</organism>
<dbReference type="GO" id="GO:0071555">
    <property type="term" value="P:cell wall organization"/>
    <property type="evidence" value="ECO:0007669"/>
    <property type="project" value="UniProtKB-UniRule"/>
</dbReference>
<comment type="pathway">
    <text evidence="1 7">Cell wall biogenesis; peptidoglycan biosynthesis.</text>
</comment>
<accession>A0A0S4XMY9</accession>
<dbReference type="PANTHER" id="PTHR30582">
    <property type="entry name" value="L,D-TRANSPEPTIDASE"/>
    <property type="match status" value="1"/>
</dbReference>
<keyword evidence="4 7" id="KW-0133">Cell shape</keyword>
<reference evidence="9" key="1">
    <citation type="submission" date="2015-11" db="EMBL/GenBank/DDBJ databases">
        <authorList>
            <person name="Zhang Y."/>
            <person name="Guo Z."/>
        </authorList>
    </citation>
    <scope>NUCLEOTIDE SEQUENCE</scope>
    <source>
        <strain evidence="9">BN30871</strain>
    </source>
</reference>
<dbReference type="GO" id="GO:0016740">
    <property type="term" value="F:transferase activity"/>
    <property type="evidence" value="ECO:0007669"/>
    <property type="project" value="UniProtKB-KW"/>
</dbReference>
<dbReference type="PROSITE" id="PS52029">
    <property type="entry name" value="LD_TPASE"/>
    <property type="match status" value="1"/>
</dbReference>
<dbReference type="InterPro" id="IPR050979">
    <property type="entry name" value="LD-transpeptidase"/>
</dbReference>
<protein>
    <recommendedName>
        <fullName evidence="8">L,D-TPase catalytic domain-containing protein</fullName>
    </recommendedName>
</protein>
<evidence type="ECO:0000256" key="2">
    <source>
        <dbReference type="ARBA" id="ARBA00005992"/>
    </source>
</evidence>
<dbReference type="Pfam" id="PF03734">
    <property type="entry name" value="YkuD"/>
    <property type="match status" value="1"/>
</dbReference>
<dbReference type="GO" id="GO:0005576">
    <property type="term" value="C:extracellular region"/>
    <property type="evidence" value="ECO:0007669"/>
    <property type="project" value="TreeGrafter"/>
</dbReference>
<comment type="similarity">
    <text evidence="2">Belongs to the YkuD family.</text>
</comment>
<sequence>MNCHKVVVFVFILLGTFANANKELIIDLKNQKIYAVENRVIMMVSKISSGKKGYTTPTGKFVILEKKKHHISTIYNLPMPYMLRLTNRGVAIHQGYVPNYPASHGCIRLPKDFASKLFYWTPNRTTVHVTRNFGDFNKTLITYEQFKTMQDQNGTKAISNQKLADNNITDEKPDMHTLGF</sequence>
<keyword evidence="5 7" id="KW-0573">Peptidoglycan synthesis</keyword>
<evidence type="ECO:0000313" key="9">
    <source>
        <dbReference type="EMBL" id="CUV65438.1"/>
    </source>
</evidence>
<dbReference type="InterPro" id="IPR038063">
    <property type="entry name" value="Transpep_catalytic_dom"/>
</dbReference>
<dbReference type="InterPro" id="IPR005490">
    <property type="entry name" value="LD_TPept_cat_dom"/>
</dbReference>
<name>A0A0S4XMY9_9BACT</name>
<evidence type="ECO:0000256" key="3">
    <source>
        <dbReference type="ARBA" id="ARBA00022679"/>
    </source>
</evidence>
<proteinExistence type="inferred from homology"/>
<evidence type="ECO:0000256" key="4">
    <source>
        <dbReference type="ARBA" id="ARBA00022960"/>
    </source>
</evidence>
<dbReference type="PANTHER" id="PTHR30582:SF2">
    <property type="entry name" value="L,D-TRANSPEPTIDASE YCIB-RELATED"/>
    <property type="match status" value="1"/>
</dbReference>
<feature type="active site" description="Proton donor/acceptor" evidence="7">
    <location>
        <position position="93"/>
    </location>
</feature>
<evidence type="ECO:0000256" key="7">
    <source>
        <dbReference type="PROSITE-ProRule" id="PRU01373"/>
    </source>
</evidence>
<dbReference type="AlphaFoldDB" id="A0A0S4XMY9"/>
<gene>
    <name evidence="9" type="ORF">BN3087_340006</name>
</gene>
<dbReference type="SUPFAM" id="SSF141523">
    <property type="entry name" value="L,D-transpeptidase catalytic domain-like"/>
    <property type="match status" value="1"/>
</dbReference>
<evidence type="ECO:0000256" key="1">
    <source>
        <dbReference type="ARBA" id="ARBA00004752"/>
    </source>
</evidence>
<feature type="active site" description="Nucleophile" evidence="7">
    <location>
        <position position="106"/>
    </location>
</feature>
<dbReference type="GO" id="GO:0008360">
    <property type="term" value="P:regulation of cell shape"/>
    <property type="evidence" value="ECO:0007669"/>
    <property type="project" value="UniProtKB-UniRule"/>
</dbReference>